<dbReference type="InterPro" id="IPR008918">
    <property type="entry name" value="HhH2"/>
</dbReference>
<evidence type="ECO:0000256" key="11">
    <source>
        <dbReference type="ARBA" id="ARBA00022839"/>
    </source>
</evidence>
<evidence type="ECO:0000259" key="20">
    <source>
        <dbReference type="SMART" id="SM00475"/>
    </source>
</evidence>
<dbReference type="Gene3D" id="1.20.1060.10">
    <property type="entry name" value="Taq DNA Polymerase, Chain T, domain 4"/>
    <property type="match status" value="1"/>
</dbReference>
<accession>A0A2K2FZD9</accession>
<dbReference type="GO" id="GO:0006261">
    <property type="term" value="P:DNA-templated DNA replication"/>
    <property type="evidence" value="ECO:0007669"/>
    <property type="project" value="UniProtKB-UniRule"/>
</dbReference>
<dbReference type="InterPro" id="IPR001098">
    <property type="entry name" value="DNA-dir_DNA_pol_A_palm_dom"/>
</dbReference>
<sequence length="946" mass="102724">MDSKQHLYLVDGSAYIFRAYHRLPPLTNPEGTPVGAVYGYTTMLWKLAEDLNKADGPTHLAVILDAGSHSFRNDIYEDYKANRPPPPEDLVPQFPLIRDATRAFSLPCIEEVGFEADDLIASYARAATAQGWDVTIVSSDKDLMQLVGKCGIGGGCVDMLDTMKNQRIDIPEVVEKFGVPPEKVGDVLALMGDAVDNVPGVYGVGPKTATKLIQDYGDLESALAAAPQMKKSKLQERLIEQAEQARLSKVLVTLKEDCTLPMALEDFKLDAVPPEPLGAFLSTHGFTSLLKRLDGGHGSPERATQLNPAKAATAAASPAEGAARQPLPEWPAIDRDAYKCVTTEAELDEWVAKAFAARLVAVDTETSMLDSMRADLAGISLAVGPNDACYIPLGHGGSDMFAEKPVQVSLSAAVSRLKPLLESDAVLKVGQNIKYDLNVLARHGIAVSPIDDTMIVSFCLDAGRQIEGIGGGHGMDELAQRHLGHTTLTFKEICGTGKKAIPFGEVPLDRATQYAAEDADVTWRLHSQLKPRLSYKGGTRIYERVDRPLIPVVAQMERYGVKVDREKLSGLSSQFAEAIGALEKEIFEKVGQEFTIGSPKQLGDILFDKLGYKGGKKGKSGQYSTDQSVLEKLAGEGEVVATKVLEWRQLSKLRSTYTEALQAAINPETGRVHTSYSLVGAQTGRLSSTDPNLQNIPIRTEIGRQIRDCFVAEPGNVLLAADYSQIELRLAAHMADVPSLKEAFAAGEDIHARTAMEMFGTVDRDTRGRAKTINFAILYGISRWGLAGRLGTSSDEAQAMIDRYFERFPGIQRYIHETLESVRTKGYSETLFGRKTWFPRISSKNQAERQGSERAAINAPIQGTSADIIKRAMVRMTPALVEAGLPNVRMLLQVHDELVFELPEGDVAAASPVIRRIMAEAALPAVTLDVPLGIEIGHGASWGAAH</sequence>
<evidence type="ECO:0000256" key="12">
    <source>
        <dbReference type="ARBA" id="ARBA00022932"/>
    </source>
</evidence>
<dbReference type="InterPro" id="IPR002562">
    <property type="entry name" value="3'-5'_exonuclease_dom"/>
</dbReference>
<comment type="catalytic activity">
    <reaction evidence="15 17">
        <text>DNA(n) + a 2'-deoxyribonucleoside 5'-triphosphate = DNA(n+1) + diphosphate</text>
        <dbReference type="Rhea" id="RHEA:22508"/>
        <dbReference type="Rhea" id="RHEA-COMP:17339"/>
        <dbReference type="Rhea" id="RHEA-COMP:17340"/>
        <dbReference type="ChEBI" id="CHEBI:33019"/>
        <dbReference type="ChEBI" id="CHEBI:61560"/>
        <dbReference type="ChEBI" id="CHEBI:173112"/>
        <dbReference type="EC" id="2.7.7.7"/>
    </reaction>
</comment>
<dbReference type="InterPro" id="IPR020046">
    <property type="entry name" value="5-3_exonucl_a-hlix_arch_N"/>
</dbReference>
<dbReference type="SMART" id="SM00475">
    <property type="entry name" value="53EXOc"/>
    <property type="match status" value="1"/>
</dbReference>
<dbReference type="PROSITE" id="PS00447">
    <property type="entry name" value="DNA_POLYMERASE_A"/>
    <property type="match status" value="1"/>
</dbReference>
<evidence type="ECO:0000256" key="8">
    <source>
        <dbReference type="ARBA" id="ARBA00022722"/>
    </source>
</evidence>
<dbReference type="Gene3D" id="3.30.420.10">
    <property type="entry name" value="Ribonuclease H-like superfamily/Ribonuclease H"/>
    <property type="match status" value="1"/>
</dbReference>
<dbReference type="InterPro" id="IPR020045">
    <property type="entry name" value="DNA_polI_H3TH"/>
</dbReference>
<evidence type="ECO:0000256" key="14">
    <source>
        <dbReference type="ARBA" id="ARBA00023204"/>
    </source>
</evidence>
<gene>
    <name evidence="17" type="primary">polA</name>
    <name evidence="22" type="ORF">A8V01_05885</name>
</gene>
<dbReference type="GO" id="GO:0003677">
    <property type="term" value="F:DNA binding"/>
    <property type="evidence" value="ECO:0007669"/>
    <property type="project" value="UniProtKB-UniRule"/>
</dbReference>
<dbReference type="SUPFAM" id="SSF47807">
    <property type="entry name" value="5' to 3' exonuclease, C-terminal subdomain"/>
    <property type="match status" value="1"/>
</dbReference>
<dbReference type="InterPro" id="IPR036279">
    <property type="entry name" value="5-3_exonuclease_C_sf"/>
</dbReference>
<evidence type="ECO:0000256" key="3">
    <source>
        <dbReference type="ARBA" id="ARBA00012417"/>
    </source>
</evidence>
<dbReference type="InterPro" id="IPR002421">
    <property type="entry name" value="5-3_exonuclease"/>
</dbReference>
<dbReference type="SMART" id="SM00482">
    <property type="entry name" value="POLAc"/>
    <property type="match status" value="1"/>
</dbReference>
<dbReference type="Pfam" id="PF01367">
    <property type="entry name" value="5_3_exonuc"/>
    <property type="match status" value="1"/>
</dbReference>
<keyword evidence="10 17" id="KW-0378">Hydrolase</keyword>
<evidence type="ECO:0000256" key="16">
    <source>
        <dbReference type="NCBIfam" id="TIGR00593"/>
    </source>
</evidence>
<dbReference type="SMART" id="SM00279">
    <property type="entry name" value="HhH2"/>
    <property type="match status" value="1"/>
</dbReference>
<evidence type="ECO:0000256" key="10">
    <source>
        <dbReference type="ARBA" id="ARBA00022801"/>
    </source>
</evidence>
<evidence type="ECO:0000256" key="2">
    <source>
        <dbReference type="ARBA" id="ARBA00011541"/>
    </source>
</evidence>
<evidence type="ECO:0000313" key="23">
    <source>
        <dbReference type="Proteomes" id="UP000236327"/>
    </source>
</evidence>
<evidence type="ECO:0000256" key="15">
    <source>
        <dbReference type="ARBA" id="ARBA00049244"/>
    </source>
</evidence>
<dbReference type="Pfam" id="PF02739">
    <property type="entry name" value="5_3_exonuc_N"/>
    <property type="match status" value="1"/>
</dbReference>
<dbReference type="SUPFAM" id="SSF53098">
    <property type="entry name" value="Ribonuclease H-like"/>
    <property type="match status" value="1"/>
</dbReference>
<comment type="caution">
    <text evidence="22">The sequence shown here is derived from an EMBL/GenBank/DDBJ whole genome shotgun (WGS) entry which is preliminary data.</text>
</comment>
<reference evidence="22 23" key="1">
    <citation type="submission" date="2016-05" db="EMBL/GenBank/DDBJ databases">
        <title>Complete genome sequence of Novosphingobium guangzhouense SA925(T).</title>
        <authorList>
            <person name="Sha S."/>
        </authorList>
    </citation>
    <scope>NUCLEOTIDE SEQUENCE [LARGE SCALE GENOMIC DNA]</scope>
    <source>
        <strain evidence="22 23">SA925</strain>
    </source>
</reference>
<dbReference type="PANTHER" id="PTHR10133">
    <property type="entry name" value="DNA POLYMERASE I"/>
    <property type="match status" value="1"/>
</dbReference>
<dbReference type="Gene3D" id="3.30.70.370">
    <property type="match status" value="1"/>
</dbReference>
<dbReference type="Pfam" id="PF01612">
    <property type="entry name" value="DNA_pol_A_exo1"/>
    <property type="match status" value="1"/>
</dbReference>
<dbReference type="Gene3D" id="1.10.150.20">
    <property type="entry name" value="5' to 3' exonuclease, C-terminal subdomain"/>
    <property type="match status" value="2"/>
</dbReference>
<keyword evidence="11 17" id="KW-0269">Exonuclease</keyword>
<dbReference type="GO" id="GO:0008409">
    <property type="term" value="F:5'-3' exonuclease activity"/>
    <property type="evidence" value="ECO:0007669"/>
    <property type="project" value="UniProtKB-UniRule"/>
</dbReference>
<evidence type="ECO:0000313" key="22">
    <source>
        <dbReference type="EMBL" id="PNU04122.1"/>
    </source>
</evidence>
<dbReference type="GO" id="GO:0003887">
    <property type="term" value="F:DNA-directed DNA polymerase activity"/>
    <property type="evidence" value="ECO:0007669"/>
    <property type="project" value="UniProtKB-UniRule"/>
</dbReference>
<dbReference type="InterPro" id="IPR029060">
    <property type="entry name" value="PIN-like_dom_sf"/>
</dbReference>
<evidence type="ECO:0000256" key="5">
    <source>
        <dbReference type="ARBA" id="ARBA00022679"/>
    </source>
</evidence>
<dbReference type="InterPro" id="IPR019760">
    <property type="entry name" value="DNA-dir_DNA_pol_A_CS"/>
</dbReference>
<dbReference type="GO" id="GO:0006302">
    <property type="term" value="P:double-strand break repair"/>
    <property type="evidence" value="ECO:0007669"/>
    <property type="project" value="TreeGrafter"/>
</dbReference>
<comment type="function">
    <text evidence="17">In addition to polymerase activity, this DNA polymerase exhibits 3'-5' and 5'-3' exonuclease activity.</text>
</comment>
<comment type="subunit">
    <text evidence="2">Single-chain monomer with multiple functions.</text>
</comment>
<dbReference type="SUPFAM" id="SSF88723">
    <property type="entry name" value="PIN domain-like"/>
    <property type="match status" value="1"/>
</dbReference>
<keyword evidence="23" id="KW-1185">Reference proteome</keyword>
<keyword evidence="7 17" id="KW-0235">DNA replication</keyword>
<dbReference type="EMBL" id="LYMM01000040">
    <property type="protein sequence ID" value="PNU04122.1"/>
    <property type="molecule type" value="Genomic_DNA"/>
</dbReference>
<name>A0A2K2FZD9_9SPHN</name>
<keyword evidence="5 17" id="KW-0808">Transferase</keyword>
<keyword evidence="6 17" id="KW-0548">Nucleotidyltransferase</keyword>
<dbReference type="InterPro" id="IPR018320">
    <property type="entry name" value="DNA_polymerase_1"/>
</dbReference>
<dbReference type="AlphaFoldDB" id="A0A2K2FZD9"/>
<protein>
    <recommendedName>
        <fullName evidence="4 16">DNA polymerase I</fullName>
        <ecNumber evidence="3 16">2.7.7.7</ecNumber>
    </recommendedName>
</protein>
<evidence type="ECO:0000259" key="19">
    <source>
        <dbReference type="SMART" id="SM00474"/>
    </source>
</evidence>
<dbReference type="OrthoDB" id="9806424at2"/>
<evidence type="ECO:0000256" key="1">
    <source>
        <dbReference type="ARBA" id="ARBA00007705"/>
    </source>
</evidence>
<evidence type="ECO:0000256" key="17">
    <source>
        <dbReference type="RuleBase" id="RU004460"/>
    </source>
</evidence>
<dbReference type="EC" id="2.7.7.7" evidence="3 16"/>
<keyword evidence="14 17" id="KW-0234">DNA repair</keyword>
<evidence type="ECO:0000256" key="18">
    <source>
        <dbReference type="SAM" id="MobiDB-lite"/>
    </source>
</evidence>
<feature type="domain" description="5'-3' exonuclease" evidence="20">
    <location>
        <begin position="3"/>
        <end position="270"/>
    </location>
</feature>
<feature type="domain" description="DNA-directed DNA polymerase family A palm" evidence="21">
    <location>
        <begin position="703"/>
        <end position="906"/>
    </location>
</feature>
<dbReference type="CDD" id="cd09859">
    <property type="entry name" value="PIN_53EXO"/>
    <property type="match status" value="1"/>
</dbReference>
<dbReference type="InterPro" id="IPR043502">
    <property type="entry name" value="DNA/RNA_pol_sf"/>
</dbReference>
<dbReference type="CDD" id="cd09898">
    <property type="entry name" value="H3TH_53EXO"/>
    <property type="match status" value="1"/>
</dbReference>
<dbReference type="FunFam" id="1.10.150.20:FF:000002">
    <property type="entry name" value="DNA polymerase I"/>
    <property type="match status" value="1"/>
</dbReference>
<keyword evidence="8" id="KW-0540">Nuclease</keyword>
<evidence type="ECO:0000256" key="6">
    <source>
        <dbReference type="ARBA" id="ARBA00022695"/>
    </source>
</evidence>
<evidence type="ECO:0000256" key="7">
    <source>
        <dbReference type="ARBA" id="ARBA00022705"/>
    </source>
</evidence>
<dbReference type="NCBIfam" id="TIGR00593">
    <property type="entry name" value="pola"/>
    <property type="match status" value="1"/>
</dbReference>
<keyword evidence="9 17" id="KW-0227">DNA damage</keyword>
<dbReference type="PANTHER" id="PTHR10133:SF27">
    <property type="entry name" value="DNA POLYMERASE NU"/>
    <property type="match status" value="1"/>
</dbReference>
<evidence type="ECO:0000259" key="21">
    <source>
        <dbReference type="SMART" id="SM00482"/>
    </source>
</evidence>
<keyword evidence="13 17" id="KW-0238">DNA-binding</keyword>
<evidence type="ECO:0000256" key="9">
    <source>
        <dbReference type="ARBA" id="ARBA00022763"/>
    </source>
</evidence>
<evidence type="ECO:0000256" key="4">
    <source>
        <dbReference type="ARBA" id="ARBA00020311"/>
    </source>
</evidence>
<dbReference type="SUPFAM" id="SSF56672">
    <property type="entry name" value="DNA/RNA polymerases"/>
    <property type="match status" value="1"/>
</dbReference>
<dbReference type="Gene3D" id="3.40.50.1010">
    <property type="entry name" value="5'-nuclease"/>
    <property type="match status" value="1"/>
</dbReference>
<dbReference type="Proteomes" id="UP000236327">
    <property type="component" value="Unassembled WGS sequence"/>
</dbReference>
<dbReference type="PRINTS" id="PR00868">
    <property type="entry name" value="DNAPOLI"/>
</dbReference>
<keyword evidence="12 17" id="KW-0239">DNA-directed DNA polymerase</keyword>
<dbReference type="InterPro" id="IPR012337">
    <property type="entry name" value="RNaseH-like_sf"/>
</dbReference>
<dbReference type="GO" id="GO:0008408">
    <property type="term" value="F:3'-5' exonuclease activity"/>
    <property type="evidence" value="ECO:0007669"/>
    <property type="project" value="UniProtKB-UniRule"/>
</dbReference>
<comment type="similarity">
    <text evidence="1 17">Belongs to the DNA polymerase type-A family.</text>
</comment>
<dbReference type="CDD" id="cd08637">
    <property type="entry name" value="DNA_pol_A_pol_I_C"/>
    <property type="match status" value="1"/>
</dbReference>
<dbReference type="InterPro" id="IPR036397">
    <property type="entry name" value="RNaseH_sf"/>
</dbReference>
<organism evidence="22 23">
    <name type="scientific">Novosphingobium guangzhouense</name>
    <dbReference type="NCBI Taxonomy" id="1850347"/>
    <lineage>
        <taxon>Bacteria</taxon>
        <taxon>Pseudomonadati</taxon>
        <taxon>Pseudomonadota</taxon>
        <taxon>Alphaproteobacteria</taxon>
        <taxon>Sphingomonadales</taxon>
        <taxon>Sphingomonadaceae</taxon>
        <taxon>Novosphingobium</taxon>
    </lineage>
</organism>
<dbReference type="RefSeq" id="WP_103096722.1">
    <property type="nucleotide sequence ID" value="NZ_LYMM01000040.1"/>
</dbReference>
<dbReference type="NCBIfam" id="NF004397">
    <property type="entry name" value="PRK05755.1"/>
    <property type="match status" value="1"/>
</dbReference>
<dbReference type="CDD" id="cd06139">
    <property type="entry name" value="DNA_polA_I_Ecoli_like_exo"/>
    <property type="match status" value="1"/>
</dbReference>
<dbReference type="FunFam" id="1.20.1060.10:FF:000001">
    <property type="entry name" value="DNA polymerase I"/>
    <property type="match status" value="1"/>
</dbReference>
<feature type="compositionally biased region" description="Low complexity" evidence="18">
    <location>
        <begin position="309"/>
        <end position="323"/>
    </location>
</feature>
<feature type="domain" description="3'-5' exonuclease" evidence="19">
    <location>
        <begin position="338"/>
        <end position="534"/>
    </location>
</feature>
<feature type="region of interest" description="Disordered" evidence="18">
    <location>
        <begin position="292"/>
        <end position="328"/>
    </location>
</feature>
<dbReference type="InterPro" id="IPR002298">
    <property type="entry name" value="DNA_polymerase_A"/>
</dbReference>
<proteinExistence type="inferred from homology"/>
<dbReference type="FunFam" id="1.10.150.20:FF:000003">
    <property type="entry name" value="DNA polymerase I"/>
    <property type="match status" value="1"/>
</dbReference>
<dbReference type="Pfam" id="PF00476">
    <property type="entry name" value="DNA_pol_A"/>
    <property type="match status" value="1"/>
</dbReference>
<evidence type="ECO:0000256" key="13">
    <source>
        <dbReference type="ARBA" id="ARBA00023125"/>
    </source>
</evidence>
<dbReference type="SMART" id="SM00474">
    <property type="entry name" value="35EXOc"/>
    <property type="match status" value="1"/>
</dbReference>